<accession>A0A9D7XJJ3</accession>
<reference evidence="2 3" key="1">
    <citation type="submission" date="2020-10" db="EMBL/GenBank/DDBJ databases">
        <title>Connecting structure to function with the recovery of over 1000 high-quality activated sludge metagenome-assembled genomes encoding full-length rRNA genes using long-read sequencing.</title>
        <authorList>
            <person name="Singleton C.M."/>
            <person name="Petriglieri F."/>
            <person name="Kristensen J.M."/>
            <person name="Kirkegaard R.H."/>
            <person name="Michaelsen T.Y."/>
            <person name="Andersen M.H."/>
            <person name="Karst S.M."/>
            <person name="Dueholm M.S."/>
            <person name="Nielsen P.H."/>
            <person name="Albertsen M."/>
        </authorList>
    </citation>
    <scope>NUCLEOTIDE SEQUENCE [LARGE SCALE GENOMIC DNA]</scope>
    <source>
        <strain evidence="2">Ribe_18-Q3-R11-54_BAT3C.373</strain>
    </source>
</reference>
<sequence length="321" mass="37980">MRLFIFLLICFCCQRDNYAHNCIQLIREFKDTIPDFNKLVNAKILEINTRIQDGKDKMEYIEEEKKRYTSDQKETRKLNKQIEQLKSANDQELSRLNDFKLLLTEVHQLPYQSIEDQLKFQKNAQQRIKKLDHAEYKISKKENLNIPRSLNVDVYDYSEAFQCELEANQDGSVFATKYINLLSYTDSKLERFFKDKEFLTIDARMLKSRKTYYLEMRLIFTSPQALKIYGNMDSGNPIKLSFLNDEYIYLNSNATSNGQLEAKSGNTIYKIQCALNKEQIKKLKSKDLNNITFIWDAGIETYDIYHIDAFQKLMACIRKKN</sequence>
<name>A0A9D7XJJ3_9BACT</name>
<dbReference type="Proteomes" id="UP000808349">
    <property type="component" value="Unassembled WGS sequence"/>
</dbReference>
<evidence type="ECO:0000313" key="3">
    <source>
        <dbReference type="Proteomes" id="UP000808349"/>
    </source>
</evidence>
<dbReference type="AlphaFoldDB" id="A0A9D7XJJ3"/>
<gene>
    <name evidence="2" type="ORF">IPO85_20180</name>
</gene>
<keyword evidence="1" id="KW-0175">Coiled coil</keyword>
<dbReference type="EMBL" id="JADKFW010000021">
    <property type="protein sequence ID" value="MBK9719787.1"/>
    <property type="molecule type" value="Genomic_DNA"/>
</dbReference>
<evidence type="ECO:0000256" key="1">
    <source>
        <dbReference type="SAM" id="Coils"/>
    </source>
</evidence>
<proteinExistence type="predicted"/>
<organism evidence="2 3">
    <name type="scientific">Candidatus Defluviibacterium haderslevense</name>
    <dbReference type="NCBI Taxonomy" id="2981993"/>
    <lineage>
        <taxon>Bacteria</taxon>
        <taxon>Pseudomonadati</taxon>
        <taxon>Bacteroidota</taxon>
        <taxon>Saprospiria</taxon>
        <taxon>Saprospirales</taxon>
        <taxon>Saprospiraceae</taxon>
        <taxon>Candidatus Defluviibacterium</taxon>
    </lineage>
</organism>
<evidence type="ECO:0000313" key="2">
    <source>
        <dbReference type="EMBL" id="MBK9719787.1"/>
    </source>
</evidence>
<feature type="coiled-coil region" evidence="1">
    <location>
        <begin position="61"/>
        <end position="95"/>
    </location>
</feature>
<protein>
    <submittedName>
        <fullName evidence="2">Uncharacterized protein</fullName>
    </submittedName>
</protein>
<comment type="caution">
    <text evidence="2">The sequence shown here is derived from an EMBL/GenBank/DDBJ whole genome shotgun (WGS) entry which is preliminary data.</text>
</comment>